<protein>
    <recommendedName>
        <fullName evidence="5">Mitochondrial import inner membrane translocase subunit</fullName>
    </recommendedName>
</protein>
<dbReference type="Gene3D" id="1.10.287.810">
    <property type="entry name" value="Mitochondrial import inner membrane translocase subunit tim13 like domains"/>
    <property type="match status" value="1"/>
</dbReference>
<keyword evidence="2 5" id="KW-0472">Membrane</keyword>
<feature type="domain" description="Tim10-like" evidence="6">
    <location>
        <begin position="20"/>
        <end position="82"/>
    </location>
</feature>
<keyword evidence="5" id="KW-0496">Mitochondrion</keyword>
<comment type="domain">
    <text evidence="5">The twin CX3C motif contains 4 conserved Cys residues that form 2 disulfide bonds in the mitochondrial intermembrane space.</text>
</comment>
<name>A0A8T8T6G6_9BASI</name>
<evidence type="ECO:0000313" key="7">
    <source>
        <dbReference type="EMBL" id="CAD6909549.1"/>
    </source>
</evidence>
<evidence type="ECO:0000256" key="5">
    <source>
        <dbReference type="RuleBase" id="RU367043"/>
    </source>
</evidence>
<evidence type="ECO:0000313" key="9">
    <source>
        <dbReference type="Proteomes" id="UP000077671"/>
    </source>
</evidence>
<keyword evidence="2 5" id="KW-0999">Mitochondrion inner membrane</keyword>
<dbReference type="AlphaFoldDB" id="A0A8T8T6G6"/>
<comment type="subunit">
    <text evidence="5">Heterohexamer.</text>
</comment>
<comment type="caution">
    <text evidence="8">The sequence shown here is derived from an EMBL/GenBank/DDBJ whole genome shotgun (WGS) entry which is preliminary data.</text>
</comment>
<keyword evidence="5" id="KW-1015">Disulfide bond</keyword>
<dbReference type="EMBL" id="LWDD02000773">
    <property type="protein sequence ID" value="KAE8256723.1"/>
    <property type="molecule type" value="Genomic_DNA"/>
</dbReference>
<gene>
    <name evidence="8" type="ORF">A4X03_0g5123</name>
    <name evidence="7" type="ORF">JKIAZH3_G721</name>
</gene>
<evidence type="ECO:0000259" key="6">
    <source>
        <dbReference type="Pfam" id="PF02953"/>
    </source>
</evidence>
<dbReference type="SUPFAM" id="SSF144122">
    <property type="entry name" value="Tim10-like"/>
    <property type="match status" value="1"/>
</dbReference>
<comment type="function">
    <text evidence="5">Mitochondrial intermembrane chaperone that participates in the import and insertion of some multi-pass transmembrane proteins into the mitochondrial inner membrane. Also required for the transfer of beta-barrel precursors from the TOM complex to the sorting and assembly machinery (SAM complex) of the outer membrane. Acts as a chaperone-like protein that protects the hydrophobic precursors from aggregation and guide them through the mitochondrial intermembrane space.</text>
</comment>
<accession>A0A8T8T6G6</accession>
<reference evidence="8" key="1">
    <citation type="submission" date="2016-04" db="EMBL/GenBank/DDBJ databases">
        <authorList>
            <person name="Nguyen H.D."/>
            <person name="Kesanakurti P."/>
            <person name="Cullis J."/>
            <person name="Levesque C.A."/>
            <person name="Hambleton S."/>
        </authorList>
    </citation>
    <scope>NUCLEOTIDE SEQUENCE</scope>
    <source>
        <strain evidence="8">DAOMC 238032</strain>
    </source>
</reference>
<keyword evidence="5" id="KW-0813">Transport</keyword>
<evidence type="ECO:0000313" key="10">
    <source>
        <dbReference type="Proteomes" id="UP000836402"/>
    </source>
</evidence>
<evidence type="ECO:0000256" key="3">
    <source>
        <dbReference type="ARBA" id="ARBA00022927"/>
    </source>
</evidence>
<dbReference type="Proteomes" id="UP000077671">
    <property type="component" value="Unassembled WGS sequence"/>
</dbReference>
<evidence type="ECO:0000256" key="1">
    <source>
        <dbReference type="ARBA" id="ARBA00006720"/>
    </source>
</evidence>
<reference evidence="8" key="2">
    <citation type="journal article" date="2019" name="IMA Fungus">
        <title>Genome sequencing and comparison of five Tilletia species to identify candidate genes for the detection of regulated species infecting wheat.</title>
        <authorList>
            <person name="Nguyen H.D.T."/>
            <person name="Sultana T."/>
            <person name="Kesanakurti P."/>
            <person name="Hambleton S."/>
        </authorList>
    </citation>
    <scope>NUCLEOTIDE SEQUENCE</scope>
    <source>
        <strain evidence="8">DAOMC 238032</strain>
    </source>
</reference>
<dbReference type="InterPro" id="IPR004217">
    <property type="entry name" value="Tim10-like"/>
</dbReference>
<keyword evidence="5" id="KW-0143">Chaperone</keyword>
<dbReference type="Pfam" id="PF02953">
    <property type="entry name" value="zf-Tim10_DDP"/>
    <property type="match status" value="1"/>
</dbReference>
<evidence type="ECO:0000256" key="4">
    <source>
        <dbReference type="ARBA" id="ARBA00023010"/>
    </source>
</evidence>
<proteinExistence type="inferred from homology"/>
<comment type="subcellular location">
    <subcellularLocation>
        <location evidence="5">Mitochondrion inner membrane</location>
        <topology evidence="5">Peripheral membrane protein</topology>
        <orientation evidence="5">Intermembrane side</orientation>
    </subcellularLocation>
</comment>
<keyword evidence="10" id="KW-1185">Reference proteome</keyword>
<dbReference type="EMBL" id="CAJHJG010001146">
    <property type="protein sequence ID" value="CAD6909549.1"/>
    <property type="molecule type" value="Genomic_DNA"/>
</dbReference>
<keyword evidence="4 5" id="KW-0811">Translocation</keyword>
<reference evidence="7" key="3">
    <citation type="submission" date="2020-10" db="EMBL/GenBank/DDBJ databases">
        <authorList>
            <person name="Sedaghatjoo S."/>
        </authorList>
    </citation>
    <scope>NUCLEOTIDE SEQUENCE</scope>
    <source>
        <strain evidence="7">AZH3</strain>
    </source>
</reference>
<sequence length="93" mass="10078">MSSVADLPLSEADKKEMQTFLEGESARARVQATIHDLTNMCWTKCKGTSSISSDFNRGEAACLSNCVERFLDTSLHVVNQINQMGQQGGASGH</sequence>
<comment type="similarity">
    <text evidence="1 5">Belongs to the small Tim family.</text>
</comment>
<dbReference type="GO" id="GO:0005743">
    <property type="term" value="C:mitochondrial inner membrane"/>
    <property type="evidence" value="ECO:0007669"/>
    <property type="project" value="UniProtKB-SubCell"/>
</dbReference>
<evidence type="ECO:0000256" key="2">
    <source>
        <dbReference type="ARBA" id="ARBA00022792"/>
    </source>
</evidence>
<keyword evidence="3 5" id="KW-0653">Protein transport</keyword>
<dbReference type="GO" id="GO:0015031">
    <property type="term" value="P:protein transport"/>
    <property type="evidence" value="ECO:0007669"/>
    <property type="project" value="UniProtKB-KW"/>
</dbReference>
<dbReference type="Proteomes" id="UP000836402">
    <property type="component" value="Unassembled WGS sequence"/>
</dbReference>
<dbReference type="InterPro" id="IPR035427">
    <property type="entry name" value="Tim10-like_dom_sf"/>
</dbReference>
<evidence type="ECO:0000313" key="8">
    <source>
        <dbReference type="EMBL" id="KAE8256723.1"/>
    </source>
</evidence>
<organism evidence="8 9">
    <name type="scientific">Tilletia caries</name>
    <name type="common">wheat bunt fungus</name>
    <dbReference type="NCBI Taxonomy" id="13290"/>
    <lineage>
        <taxon>Eukaryota</taxon>
        <taxon>Fungi</taxon>
        <taxon>Dikarya</taxon>
        <taxon>Basidiomycota</taxon>
        <taxon>Ustilaginomycotina</taxon>
        <taxon>Exobasidiomycetes</taxon>
        <taxon>Tilletiales</taxon>
        <taxon>Tilletiaceae</taxon>
        <taxon>Tilletia</taxon>
    </lineage>
</organism>